<dbReference type="STRING" id="94208.A0A2S4KXJ1"/>
<dbReference type="Gene3D" id="3.40.50.720">
    <property type="entry name" value="NAD(P)-binding Rossmann-like Domain"/>
    <property type="match status" value="1"/>
</dbReference>
<keyword evidence="3" id="KW-0560">Oxidoreductase</keyword>
<accession>A0A2S4KXJ1</accession>
<dbReference type="SUPFAM" id="SSF51735">
    <property type="entry name" value="NAD(P)-binding Rossmann-fold domains"/>
    <property type="match status" value="1"/>
</dbReference>
<name>A0A2S4KXJ1_9HYPO</name>
<dbReference type="AlphaFoldDB" id="A0A2S4KXJ1"/>
<evidence type="ECO:0000313" key="5">
    <source>
        <dbReference type="Proteomes" id="UP000237481"/>
    </source>
</evidence>
<dbReference type="PANTHER" id="PTHR43180">
    <property type="entry name" value="3-OXOACYL-(ACYL-CARRIER-PROTEIN) REDUCTASE (AFU_ORTHOLOGUE AFUA_6G11210)"/>
    <property type="match status" value="1"/>
</dbReference>
<dbReference type="GO" id="GO:0016491">
    <property type="term" value="F:oxidoreductase activity"/>
    <property type="evidence" value="ECO:0007669"/>
    <property type="project" value="UniProtKB-KW"/>
</dbReference>
<protein>
    <recommendedName>
        <fullName evidence="6">NAD(P)-binding protein</fullName>
    </recommendedName>
</protein>
<dbReference type="InterPro" id="IPR036291">
    <property type="entry name" value="NAD(P)-bd_dom_sf"/>
</dbReference>
<dbReference type="Proteomes" id="UP000237481">
    <property type="component" value="Unassembled WGS sequence"/>
</dbReference>
<evidence type="ECO:0008006" key="6">
    <source>
        <dbReference type="Google" id="ProtNLM"/>
    </source>
</evidence>
<organism evidence="4 5">
    <name type="scientific">Tolypocladium paradoxum</name>
    <dbReference type="NCBI Taxonomy" id="94208"/>
    <lineage>
        <taxon>Eukaryota</taxon>
        <taxon>Fungi</taxon>
        <taxon>Dikarya</taxon>
        <taxon>Ascomycota</taxon>
        <taxon>Pezizomycotina</taxon>
        <taxon>Sordariomycetes</taxon>
        <taxon>Hypocreomycetidae</taxon>
        <taxon>Hypocreales</taxon>
        <taxon>Ophiocordycipitaceae</taxon>
        <taxon>Tolypocladium</taxon>
    </lineage>
</organism>
<evidence type="ECO:0000256" key="2">
    <source>
        <dbReference type="ARBA" id="ARBA00022857"/>
    </source>
</evidence>
<reference evidence="4 5" key="1">
    <citation type="submission" date="2018-01" db="EMBL/GenBank/DDBJ databases">
        <title>Harnessing the power of phylogenomics to disentangle the directionality and signatures of interkingdom host jumping in the parasitic fungal genus Tolypocladium.</title>
        <authorList>
            <person name="Quandt C.A."/>
            <person name="Patterson W."/>
            <person name="Spatafora J.W."/>
        </authorList>
    </citation>
    <scope>NUCLEOTIDE SEQUENCE [LARGE SCALE GENOMIC DNA]</scope>
    <source>
        <strain evidence="4 5">NRBC 100945</strain>
    </source>
</reference>
<keyword evidence="2" id="KW-0521">NADP</keyword>
<dbReference type="Pfam" id="PF00106">
    <property type="entry name" value="adh_short"/>
    <property type="match status" value="2"/>
</dbReference>
<comment type="caution">
    <text evidence="4">The sequence shown here is derived from an EMBL/GenBank/DDBJ whole genome shotgun (WGS) entry which is preliminary data.</text>
</comment>
<comment type="similarity">
    <text evidence="1">Belongs to the short-chain dehydrogenases/reductases (SDR) family.</text>
</comment>
<sequence>MAAVNVHETTLKSIADKTVLITGAAGGIGAQLVQQFASRGANVVVVDLEYARAPAEALIASLPEPSRAVFIPTDIMDWAQMKDLYKQAISKFGSIEMVIANAGVMESNNGMDMDDVDGSGELNEATELNRVIDINLKGTLNSKSLPSSQIRNSFCEHTANLVSTAVRLAMFHMKNNKPSFPDGKKGSILLNISFSGYFGATGVAGYISSKHGMTGLLRASQIHAAKYDIRLNGVAPFFTPSNMTNNFAAEWDKRGLQKNTQQGLAEFMMNLTADHTKQGACYIVCGNIVREMEASRKQLVPQWLGEDAADLMAKAGQLFVDIGGYPYPKLAAMSETMK</sequence>
<dbReference type="InterPro" id="IPR002347">
    <property type="entry name" value="SDR_fam"/>
</dbReference>
<proteinExistence type="inferred from homology"/>
<dbReference type="PANTHER" id="PTHR43180:SF63">
    <property type="entry name" value="DEHYDROGENASE_REDUCTASE FAMILY PROTEIN, PUTATIVE (AFU_ORTHOLOGUE AFUA_6G03520)-RELATED"/>
    <property type="match status" value="1"/>
</dbReference>
<evidence type="ECO:0000256" key="1">
    <source>
        <dbReference type="ARBA" id="ARBA00006484"/>
    </source>
</evidence>
<evidence type="ECO:0000256" key="3">
    <source>
        <dbReference type="ARBA" id="ARBA00023002"/>
    </source>
</evidence>
<dbReference type="PRINTS" id="PR00081">
    <property type="entry name" value="GDHRDH"/>
</dbReference>
<keyword evidence="5" id="KW-1185">Reference proteome</keyword>
<gene>
    <name evidence="4" type="ORF">TPAR_04905</name>
</gene>
<dbReference type="EMBL" id="PKSG01000482">
    <property type="protein sequence ID" value="POR34908.1"/>
    <property type="molecule type" value="Genomic_DNA"/>
</dbReference>
<evidence type="ECO:0000313" key="4">
    <source>
        <dbReference type="EMBL" id="POR34908.1"/>
    </source>
</evidence>
<dbReference type="OrthoDB" id="37659at2759"/>